<protein>
    <submittedName>
        <fullName evidence="2">Putative cobalamin biosynthesis protein cobU</fullName>
        <ecNumber evidence="2">2.7.1.156</ecNumber>
        <ecNumber evidence="2">2.7.7.62</ecNumber>
    </submittedName>
</protein>
<dbReference type="eggNOG" id="COG1235">
    <property type="taxonomic scope" value="Bacteria"/>
</dbReference>
<dbReference type="RefSeq" id="WP_014375893.1">
    <property type="nucleotide sequence ID" value="NC_016943.1"/>
</dbReference>
<dbReference type="GO" id="GO:0008820">
    <property type="term" value="F:cobinamide phosphate guanylyltransferase activity"/>
    <property type="evidence" value="ECO:0007669"/>
    <property type="project" value="UniProtKB-EC"/>
</dbReference>
<dbReference type="EMBL" id="FO117623">
    <property type="protein sequence ID" value="CCG03010.1"/>
    <property type="molecule type" value="Genomic_DNA"/>
</dbReference>
<dbReference type="GO" id="GO:0043752">
    <property type="term" value="F:adenosylcobinamide kinase activity"/>
    <property type="evidence" value="ECO:0007669"/>
    <property type="project" value="UniProtKB-EC"/>
</dbReference>
<dbReference type="EC" id="2.7.7.62" evidence="2"/>
<dbReference type="Pfam" id="PF12706">
    <property type="entry name" value="Lactamase_B_2"/>
    <property type="match status" value="1"/>
</dbReference>
<evidence type="ECO:0000313" key="3">
    <source>
        <dbReference type="Proteomes" id="UP000007517"/>
    </source>
</evidence>
<dbReference type="InterPro" id="IPR036866">
    <property type="entry name" value="RibonucZ/Hydroxyglut_hydro"/>
</dbReference>
<sequence>MRVTVLGTGAADGWPNPWCTCASCTDARRRGELRRPTSALLDEAVLLDLAPAPPPVDVCLAGVHTVLVTHDHPDHCAPLLLLARQWVRRSEPLTVVGPAPVLEAVRPWLGPEDPVELVPVTAGAVVHRAGYDVRALAGDHEVPTVLYDVTGPDGARLLYATDTGPLPAATVEAARGAAYDVVLLEQTFGDHVGHDTGHLDLSTFPAQLDRLRAVGAVTAGTDVVAVHLSHHNPPAPLLAERLSSHGARLVEDGSVLVAGSDRAVVPRGA</sequence>
<gene>
    <name evidence="2" type="ordered locus">BLASA_2099</name>
</gene>
<reference evidence="3" key="2">
    <citation type="submission" date="2012-02" db="EMBL/GenBank/DDBJ databases">
        <title>Complete genome sequence of Blastococcus saxobsidens strain DD2.</title>
        <authorList>
            <person name="Genoscope."/>
        </authorList>
    </citation>
    <scope>NUCLEOTIDE SEQUENCE [LARGE SCALE GENOMIC DNA]</scope>
    <source>
        <strain evidence="3">DD2</strain>
    </source>
</reference>
<dbReference type="Proteomes" id="UP000007517">
    <property type="component" value="Chromosome"/>
</dbReference>
<accession>H6RSQ7</accession>
<organism evidence="2 3">
    <name type="scientific">Blastococcus saxobsidens (strain DD2)</name>
    <dbReference type="NCBI Taxonomy" id="1146883"/>
    <lineage>
        <taxon>Bacteria</taxon>
        <taxon>Bacillati</taxon>
        <taxon>Actinomycetota</taxon>
        <taxon>Actinomycetes</taxon>
        <taxon>Geodermatophilales</taxon>
        <taxon>Geodermatophilaceae</taxon>
        <taxon>Blastococcus</taxon>
    </lineage>
</organism>
<dbReference type="AlphaFoldDB" id="H6RSQ7"/>
<dbReference type="HOGENOM" id="CLU_044538_4_0_11"/>
<dbReference type="InterPro" id="IPR001279">
    <property type="entry name" value="Metallo-B-lactamas"/>
</dbReference>
<feature type="domain" description="Metallo-beta-lactamase" evidence="1">
    <location>
        <begin position="57"/>
        <end position="213"/>
    </location>
</feature>
<evidence type="ECO:0000259" key="1">
    <source>
        <dbReference type="Pfam" id="PF12706"/>
    </source>
</evidence>
<proteinExistence type="predicted"/>
<evidence type="ECO:0000313" key="2">
    <source>
        <dbReference type="EMBL" id="CCG03010.1"/>
    </source>
</evidence>
<keyword evidence="2" id="KW-0548">Nucleotidyltransferase</keyword>
<reference evidence="2 3" key="1">
    <citation type="journal article" date="2012" name="J. Bacteriol.">
        <title>Genome Sequence of Blastococcus saxobsidens DD2, a Stone-Inhabiting Bacterium.</title>
        <authorList>
            <person name="Chouaia B."/>
            <person name="Crotti E."/>
            <person name="Brusetti L."/>
            <person name="Daffonchio D."/>
            <person name="Essoussi I."/>
            <person name="Nouioui I."/>
            <person name="Sbissi I."/>
            <person name="Ghodhbane-Gtari F."/>
            <person name="Gtari M."/>
            <person name="Vacherie B."/>
            <person name="Barbe V."/>
            <person name="Medigue C."/>
            <person name="Gury J."/>
            <person name="Pujic P."/>
            <person name="Normand P."/>
        </authorList>
    </citation>
    <scope>NUCLEOTIDE SEQUENCE [LARGE SCALE GENOMIC DNA]</scope>
    <source>
        <strain evidence="2 3">DD2</strain>
    </source>
</reference>
<dbReference type="EC" id="2.7.1.156" evidence="2"/>
<keyword evidence="2" id="KW-0808">Transferase</keyword>
<dbReference type="OrthoDB" id="9788370at2"/>
<dbReference type="STRING" id="1146883.BLASA_2099"/>
<dbReference type="KEGG" id="bsd:BLASA_2099"/>
<dbReference type="SUPFAM" id="SSF56281">
    <property type="entry name" value="Metallo-hydrolase/oxidoreductase"/>
    <property type="match status" value="1"/>
</dbReference>
<dbReference type="Gene3D" id="3.60.15.10">
    <property type="entry name" value="Ribonuclease Z/Hydroxyacylglutathione hydrolase-like"/>
    <property type="match status" value="1"/>
</dbReference>
<keyword evidence="3" id="KW-1185">Reference proteome</keyword>
<name>H6RSQ7_BLASD</name>